<feature type="domain" description="Carrier" evidence="1">
    <location>
        <begin position="1"/>
        <end position="79"/>
    </location>
</feature>
<evidence type="ECO:0000313" key="3">
    <source>
        <dbReference type="Proteomes" id="UP000664096"/>
    </source>
</evidence>
<reference evidence="2" key="1">
    <citation type="submission" date="2020-12" db="EMBL/GenBank/DDBJ databases">
        <title>Oil enriched cultivation method for isolating marine PHA-producing bacteria.</title>
        <authorList>
            <person name="Zheng W."/>
            <person name="Yu S."/>
            <person name="Huang Y."/>
        </authorList>
    </citation>
    <scope>NUCLEOTIDE SEQUENCE</scope>
    <source>
        <strain evidence="2">SY-2-12</strain>
    </source>
</reference>
<protein>
    <submittedName>
        <fullName evidence="2">Acyl carrier protein</fullName>
    </submittedName>
</protein>
<comment type="caution">
    <text evidence="2">The sequence shown here is derived from an EMBL/GenBank/DDBJ whole genome shotgun (WGS) entry which is preliminary data.</text>
</comment>
<dbReference type="RefSeq" id="WP_207139413.1">
    <property type="nucleotide sequence ID" value="NZ_JAEKJZ010000001.1"/>
</dbReference>
<name>A0A939EDJ6_9HYPH</name>
<dbReference type="InterPro" id="IPR036736">
    <property type="entry name" value="ACP-like_sf"/>
</dbReference>
<gene>
    <name evidence="2" type="ORF">JF539_05980</name>
</gene>
<dbReference type="Pfam" id="PF00550">
    <property type="entry name" value="PP-binding"/>
    <property type="match status" value="1"/>
</dbReference>
<organism evidence="2 3">
    <name type="scientific">Roseibium aggregatum</name>
    <dbReference type="NCBI Taxonomy" id="187304"/>
    <lineage>
        <taxon>Bacteria</taxon>
        <taxon>Pseudomonadati</taxon>
        <taxon>Pseudomonadota</taxon>
        <taxon>Alphaproteobacteria</taxon>
        <taxon>Hyphomicrobiales</taxon>
        <taxon>Stappiaceae</taxon>
        <taxon>Roseibium</taxon>
    </lineage>
</organism>
<accession>A0A939EDJ6</accession>
<evidence type="ECO:0000259" key="1">
    <source>
        <dbReference type="PROSITE" id="PS50075"/>
    </source>
</evidence>
<dbReference type="Gene3D" id="1.10.1200.10">
    <property type="entry name" value="ACP-like"/>
    <property type="match status" value="1"/>
</dbReference>
<dbReference type="InterPro" id="IPR009081">
    <property type="entry name" value="PP-bd_ACP"/>
</dbReference>
<dbReference type="AlphaFoldDB" id="A0A939EDJ6"/>
<dbReference type="PROSITE" id="PS50075">
    <property type="entry name" value="CARRIER"/>
    <property type="match status" value="1"/>
</dbReference>
<sequence>MNRSSIFEQLSDIFLDVMDLDDFDLQDSTSAEEVEEWDSLSHVRLVAAVERSFKIRFSNAEIEKMQCVGDLVDSISDKLG</sequence>
<proteinExistence type="predicted"/>
<dbReference type="SUPFAM" id="SSF47336">
    <property type="entry name" value="ACP-like"/>
    <property type="match status" value="1"/>
</dbReference>
<dbReference type="Proteomes" id="UP000664096">
    <property type="component" value="Unassembled WGS sequence"/>
</dbReference>
<evidence type="ECO:0000313" key="2">
    <source>
        <dbReference type="EMBL" id="MBN9669880.1"/>
    </source>
</evidence>
<dbReference type="EMBL" id="JAEKJZ010000001">
    <property type="protein sequence ID" value="MBN9669880.1"/>
    <property type="molecule type" value="Genomic_DNA"/>
</dbReference>